<protein>
    <recommendedName>
        <fullName evidence="2">DUF7918 domain-containing protein</fullName>
    </recommendedName>
</protein>
<comment type="caution">
    <text evidence="3">The sequence shown here is derived from an EMBL/GenBank/DDBJ whole genome shotgun (WGS) entry which is preliminary data.</text>
</comment>
<reference evidence="4" key="1">
    <citation type="journal article" date="2015" name="PLoS Genet.">
        <title>Genome Sequence and Transcriptome Analyses of Chrysochromulina tobin: Metabolic Tools for Enhanced Algal Fitness in the Prominent Order Prymnesiales (Haptophyceae).</title>
        <authorList>
            <person name="Hovde B.T."/>
            <person name="Deodato C.R."/>
            <person name="Hunsperger H.M."/>
            <person name="Ryken S.A."/>
            <person name="Yost W."/>
            <person name="Jha R.K."/>
            <person name="Patterson J."/>
            <person name="Monnat R.J. Jr."/>
            <person name="Barlow S.B."/>
            <person name="Starkenburg S.R."/>
            <person name="Cattolico R.A."/>
        </authorList>
    </citation>
    <scope>NUCLEOTIDE SEQUENCE</scope>
    <source>
        <strain evidence="4">CCMP291</strain>
    </source>
</reference>
<dbReference type="AlphaFoldDB" id="A0A0M0J414"/>
<dbReference type="Pfam" id="PF25534">
    <property type="entry name" value="DUF7918"/>
    <property type="match status" value="1"/>
</dbReference>
<dbReference type="InterPro" id="IPR057678">
    <property type="entry name" value="DUF7918"/>
</dbReference>
<proteinExistence type="predicted"/>
<sequence>MPCRGDWSFEVRINGKAIKEHSIDGRKVITAAPGEEFEVAVDYSSFDGLFLVECYIDGQRTGRYFLDPARQTSRGGARGVVFKYWTKSQDGHMVNRRFKFAGASAVNDDDDEGGSSRPVVTSWEHGKIEIKIIQGMAAVHALRASVVRERETREALARKRPKAEAPIDLCDSDDE</sequence>
<accession>A0A0M0J414</accession>
<organism evidence="3 4">
    <name type="scientific">Chrysochromulina tobinii</name>
    <dbReference type="NCBI Taxonomy" id="1460289"/>
    <lineage>
        <taxon>Eukaryota</taxon>
        <taxon>Haptista</taxon>
        <taxon>Haptophyta</taxon>
        <taxon>Prymnesiophyceae</taxon>
        <taxon>Prymnesiales</taxon>
        <taxon>Chrysochromulinaceae</taxon>
        <taxon>Chrysochromulina</taxon>
    </lineage>
</organism>
<gene>
    <name evidence="3" type="ORF">Ctob_000391</name>
</gene>
<evidence type="ECO:0000259" key="2">
    <source>
        <dbReference type="Pfam" id="PF25534"/>
    </source>
</evidence>
<feature type="compositionally biased region" description="Basic and acidic residues" evidence="1">
    <location>
        <begin position="153"/>
        <end position="165"/>
    </location>
</feature>
<dbReference type="EMBL" id="JWZX01003399">
    <property type="protein sequence ID" value="KOO20958.1"/>
    <property type="molecule type" value="Genomic_DNA"/>
</dbReference>
<feature type="domain" description="DUF7918" evidence="2">
    <location>
        <begin position="27"/>
        <end position="141"/>
    </location>
</feature>
<evidence type="ECO:0000313" key="3">
    <source>
        <dbReference type="EMBL" id="KOO20958.1"/>
    </source>
</evidence>
<feature type="region of interest" description="Disordered" evidence="1">
    <location>
        <begin position="153"/>
        <end position="175"/>
    </location>
</feature>
<evidence type="ECO:0000313" key="4">
    <source>
        <dbReference type="Proteomes" id="UP000037460"/>
    </source>
</evidence>
<keyword evidence="4" id="KW-1185">Reference proteome</keyword>
<name>A0A0M0J414_9EUKA</name>
<dbReference type="Proteomes" id="UP000037460">
    <property type="component" value="Unassembled WGS sequence"/>
</dbReference>
<evidence type="ECO:0000256" key="1">
    <source>
        <dbReference type="SAM" id="MobiDB-lite"/>
    </source>
</evidence>